<evidence type="ECO:0000256" key="5">
    <source>
        <dbReference type="ARBA" id="ARBA00023136"/>
    </source>
</evidence>
<organism evidence="9 10">
    <name type="scientific">Neocucurbitaria cava</name>
    <dbReference type="NCBI Taxonomy" id="798079"/>
    <lineage>
        <taxon>Eukaryota</taxon>
        <taxon>Fungi</taxon>
        <taxon>Dikarya</taxon>
        <taxon>Ascomycota</taxon>
        <taxon>Pezizomycotina</taxon>
        <taxon>Dothideomycetes</taxon>
        <taxon>Pleosporomycetidae</taxon>
        <taxon>Pleosporales</taxon>
        <taxon>Pleosporineae</taxon>
        <taxon>Cucurbitariaceae</taxon>
        <taxon>Neocucurbitaria</taxon>
    </lineage>
</organism>
<accession>A0A9W8YAL0</accession>
<evidence type="ECO:0000256" key="2">
    <source>
        <dbReference type="ARBA" id="ARBA00022448"/>
    </source>
</evidence>
<dbReference type="InterPro" id="IPR020846">
    <property type="entry name" value="MFS_dom"/>
</dbReference>
<dbReference type="EMBL" id="JAPEUY010000009">
    <property type="protein sequence ID" value="KAJ4369950.1"/>
    <property type="molecule type" value="Genomic_DNA"/>
</dbReference>
<dbReference type="PANTHER" id="PTHR23502">
    <property type="entry name" value="MAJOR FACILITATOR SUPERFAMILY"/>
    <property type="match status" value="1"/>
</dbReference>
<keyword evidence="2" id="KW-0813">Transport</keyword>
<feature type="transmembrane region" description="Helical" evidence="7">
    <location>
        <begin position="151"/>
        <end position="176"/>
    </location>
</feature>
<dbReference type="GO" id="GO:0005886">
    <property type="term" value="C:plasma membrane"/>
    <property type="evidence" value="ECO:0007669"/>
    <property type="project" value="TreeGrafter"/>
</dbReference>
<evidence type="ECO:0000313" key="9">
    <source>
        <dbReference type="EMBL" id="KAJ4369950.1"/>
    </source>
</evidence>
<evidence type="ECO:0000256" key="7">
    <source>
        <dbReference type="SAM" id="Phobius"/>
    </source>
</evidence>
<reference evidence="9" key="1">
    <citation type="submission" date="2022-10" db="EMBL/GenBank/DDBJ databases">
        <title>Tapping the CABI collections for fungal endophytes: first genome assemblies for Collariella, Neodidymelliopsis, Ascochyta clinopodiicola, Didymella pomorum, Didymosphaeria variabile, Neocosmospora piperis and Neocucurbitaria cava.</title>
        <authorList>
            <person name="Hill R."/>
        </authorList>
    </citation>
    <scope>NUCLEOTIDE SEQUENCE</scope>
    <source>
        <strain evidence="9">IMI 356814</strain>
    </source>
</reference>
<evidence type="ECO:0000256" key="1">
    <source>
        <dbReference type="ARBA" id="ARBA00004141"/>
    </source>
</evidence>
<keyword evidence="10" id="KW-1185">Reference proteome</keyword>
<feature type="region of interest" description="Disordered" evidence="6">
    <location>
        <begin position="1"/>
        <end position="47"/>
    </location>
</feature>
<feature type="transmembrane region" description="Helical" evidence="7">
    <location>
        <begin position="294"/>
        <end position="318"/>
    </location>
</feature>
<dbReference type="PANTHER" id="PTHR23502:SF51">
    <property type="entry name" value="QUINIDINE RESISTANCE PROTEIN 1-RELATED"/>
    <property type="match status" value="1"/>
</dbReference>
<feature type="transmembrane region" description="Helical" evidence="7">
    <location>
        <begin position="410"/>
        <end position="432"/>
    </location>
</feature>
<feature type="transmembrane region" description="Helical" evidence="7">
    <location>
        <begin position="386"/>
        <end position="404"/>
    </location>
</feature>
<sequence>MAATIDDDVKQEPVPVGDDDNGRGMVRPAEEEPGVSKEEQEQEEGEVEVPYSIYTRKEKWIIVAMVALAGFYSPLPANIYFPAIPTLTRAFHESTDSINQTVTIYLVFQGISPMLWGPLSDRHGRRLIYLLCLSILTLSSIGLALCPTSHFWLLLFLRCFQSGGSASTIALGAGVIGDISTSRERGGYFGMFNLGPMLAPCIAPAMGGALAQGLGWRSIFWCIVILVAVCLVLIVLFLPETLRSIAGNGSVPVPRRLRAVVPVVGRHRKAPSVEAAAVDADSRAPKSKHSVNPFVLFTYPDVIVLLTFTGIVYAVNYTITATISSAFAKIYPSLSETVLGLCYLPVGAGMILGSTMTGKMLDWEYARIKSKAGDNFTIEYARLRTMPYHLTLFVVCVVAWGWTIQARAHIAVPLVLGVCLGWTSMAILNTTMTLNIDILQSRSSGATACTNLVRCSLGAILISVSDRMTSAWGDGWTYTFWGGICALLLPLMLLEIKMGPKWRRKREAAEKERPGA</sequence>
<feature type="transmembrane region" description="Helical" evidence="7">
    <location>
        <begin position="127"/>
        <end position="145"/>
    </location>
</feature>
<comment type="caution">
    <text evidence="9">The sequence shown here is derived from an EMBL/GenBank/DDBJ whole genome shotgun (WGS) entry which is preliminary data.</text>
</comment>
<name>A0A9W8YAL0_9PLEO</name>
<feature type="transmembrane region" description="Helical" evidence="7">
    <location>
        <begin position="444"/>
        <end position="464"/>
    </location>
</feature>
<dbReference type="PROSITE" id="PS50850">
    <property type="entry name" value="MFS"/>
    <property type="match status" value="1"/>
</dbReference>
<feature type="domain" description="Major facilitator superfamily (MFS) profile" evidence="8">
    <location>
        <begin position="62"/>
        <end position="500"/>
    </location>
</feature>
<dbReference type="Pfam" id="PF07690">
    <property type="entry name" value="MFS_1"/>
    <property type="match status" value="1"/>
</dbReference>
<feature type="transmembrane region" description="Helical" evidence="7">
    <location>
        <begin position="60"/>
        <end position="81"/>
    </location>
</feature>
<feature type="transmembrane region" description="Helical" evidence="7">
    <location>
        <begin position="338"/>
        <end position="361"/>
    </location>
</feature>
<dbReference type="GO" id="GO:0022857">
    <property type="term" value="F:transmembrane transporter activity"/>
    <property type="evidence" value="ECO:0007669"/>
    <property type="project" value="InterPro"/>
</dbReference>
<gene>
    <name evidence="9" type="primary">QDR1</name>
    <name evidence="9" type="ORF">N0V83_005714</name>
</gene>
<feature type="transmembrane region" description="Helical" evidence="7">
    <location>
        <begin position="188"/>
        <end position="206"/>
    </location>
</feature>
<dbReference type="InterPro" id="IPR011701">
    <property type="entry name" value="MFS"/>
</dbReference>
<feature type="transmembrane region" description="Helical" evidence="7">
    <location>
        <begin position="218"/>
        <end position="238"/>
    </location>
</feature>
<dbReference type="AlphaFoldDB" id="A0A9W8YAL0"/>
<evidence type="ECO:0000313" key="10">
    <source>
        <dbReference type="Proteomes" id="UP001140560"/>
    </source>
</evidence>
<dbReference type="InterPro" id="IPR036259">
    <property type="entry name" value="MFS_trans_sf"/>
</dbReference>
<evidence type="ECO:0000259" key="8">
    <source>
        <dbReference type="PROSITE" id="PS50850"/>
    </source>
</evidence>
<comment type="subcellular location">
    <subcellularLocation>
        <location evidence="1">Membrane</location>
        <topology evidence="1">Multi-pass membrane protein</topology>
    </subcellularLocation>
</comment>
<keyword evidence="3 7" id="KW-0812">Transmembrane</keyword>
<feature type="transmembrane region" description="Helical" evidence="7">
    <location>
        <begin position="101"/>
        <end position="120"/>
    </location>
</feature>
<dbReference type="OrthoDB" id="2441642at2759"/>
<feature type="transmembrane region" description="Helical" evidence="7">
    <location>
        <begin position="476"/>
        <end position="496"/>
    </location>
</feature>
<evidence type="ECO:0000256" key="6">
    <source>
        <dbReference type="SAM" id="MobiDB-lite"/>
    </source>
</evidence>
<keyword evidence="4 7" id="KW-1133">Transmembrane helix</keyword>
<proteinExistence type="predicted"/>
<feature type="compositionally biased region" description="Basic and acidic residues" evidence="6">
    <location>
        <begin position="28"/>
        <end position="39"/>
    </location>
</feature>
<evidence type="ECO:0000256" key="4">
    <source>
        <dbReference type="ARBA" id="ARBA00022989"/>
    </source>
</evidence>
<keyword evidence="5 7" id="KW-0472">Membrane</keyword>
<dbReference type="FunFam" id="1.20.1720.10:FF:000009">
    <property type="entry name" value="MFS multidrug transporter"/>
    <property type="match status" value="1"/>
</dbReference>
<dbReference type="Gene3D" id="1.20.1250.20">
    <property type="entry name" value="MFS general substrate transporter like domains"/>
    <property type="match status" value="1"/>
</dbReference>
<dbReference type="SUPFAM" id="SSF103473">
    <property type="entry name" value="MFS general substrate transporter"/>
    <property type="match status" value="1"/>
</dbReference>
<dbReference type="Proteomes" id="UP001140560">
    <property type="component" value="Unassembled WGS sequence"/>
</dbReference>
<evidence type="ECO:0000256" key="3">
    <source>
        <dbReference type="ARBA" id="ARBA00022692"/>
    </source>
</evidence>
<protein>
    <submittedName>
        <fullName evidence="9">Multidrug transporter</fullName>
    </submittedName>
</protein>